<sequence>MSNAKDRQAENQARIGAVFATHRVKQRRRNLFVYGGFGLLAVAVITIVAFVITGSIQAREETAAAAKNPITGVQTYPNLTRNHVQTPVSYPQSPSVGGDHSATWTNCGIYSDPVNEERAVHSLEHGAVWISYKPDLSQEDVSALTALVKGKPYVLLSPNPDQQASITASAWGTQLTVPNADDSRLPVFIKAYAMGPQTPEPGAACSGGTNG</sequence>
<accession>A0A2S3ZT93</accession>
<dbReference type="Pfam" id="PF11303">
    <property type="entry name" value="DUF3105"/>
    <property type="match status" value="1"/>
</dbReference>
<evidence type="ECO:0000313" key="2">
    <source>
        <dbReference type="EMBL" id="POH72481.1"/>
    </source>
</evidence>
<reference evidence="2 3" key="1">
    <citation type="submission" date="2018-01" db="EMBL/GenBank/DDBJ databases">
        <title>Arthrobacter sp. nov., from glaciers in China.</title>
        <authorList>
            <person name="Liu Q."/>
            <person name="Xin Y.-H."/>
        </authorList>
    </citation>
    <scope>NUCLEOTIDE SEQUENCE [LARGE SCALE GENOMIC DNA]</scope>
    <source>
        <strain evidence="2 3">HLT2-12-2</strain>
    </source>
</reference>
<dbReference type="RefSeq" id="WP_103466704.1">
    <property type="nucleotide sequence ID" value="NZ_PPXC01000013.1"/>
</dbReference>
<evidence type="ECO:0008006" key="4">
    <source>
        <dbReference type="Google" id="ProtNLM"/>
    </source>
</evidence>
<dbReference type="Proteomes" id="UP000237061">
    <property type="component" value="Unassembled WGS sequence"/>
</dbReference>
<name>A0A2S3ZT93_ARTGL</name>
<evidence type="ECO:0000256" key="1">
    <source>
        <dbReference type="SAM" id="Phobius"/>
    </source>
</evidence>
<organism evidence="2 3">
    <name type="scientific">Arthrobacter glacialis</name>
    <dbReference type="NCBI Taxonomy" id="1664"/>
    <lineage>
        <taxon>Bacteria</taxon>
        <taxon>Bacillati</taxon>
        <taxon>Actinomycetota</taxon>
        <taxon>Actinomycetes</taxon>
        <taxon>Micrococcales</taxon>
        <taxon>Micrococcaceae</taxon>
        <taxon>Arthrobacter</taxon>
    </lineage>
</organism>
<dbReference type="InterPro" id="IPR021454">
    <property type="entry name" value="DUF3105"/>
</dbReference>
<keyword evidence="1" id="KW-0472">Membrane</keyword>
<dbReference type="AlphaFoldDB" id="A0A2S3ZT93"/>
<keyword evidence="3" id="KW-1185">Reference proteome</keyword>
<proteinExistence type="predicted"/>
<protein>
    <recommendedName>
        <fullName evidence="4">DUF3105 domain-containing protein</fullName>
    </recommendedName>
</protein>
<gene>
    <name evidence="2" type="ORF">CVS27_15225</name>
</gene>
<keyword evidence="1" id="KW-0812">Transmembrane</keyword>
<evidence type="ECO:0000313" key="3">
    <source>
        <dbReference type="Proteomes" id="UP000237061"/>
    </source>
</evidence>
<feature type="transmembrane region" description="Helical" evidence="1">
    <location>
        <begin position="31"/>
        <end position="52"/>
    </location>
</feature>
<keyword evidence="1" id="KW-1133">Transmembrane helix</keyword>
<comment type="caution">
    <text evidence="2">The sequence shown here is derived from an EMBL/GenBank/DDBJ whole genome shotgun (WGS) entry which is preliminary data.</text>
</comment>
<dbReference type="EMBL" id="PPXC01000013">
    <property type="protein sequence ID" value="POH72481.1"/>
    <property type="molecule type" value="Genomic_DNA"/>
</dbReference>